<name>A0A1Q6A0A9_9SPHI</name>
<dbReference type="Proteomes" id="UP000186720">
    <property type="component" value="Unassembled WGS sequence"/>
</dbReference>
<keyword evidence="3" id="KW-1185">Reference proteome</keyword>
<accession>A0A1Q6A0A9</accession>
<comment type="caution">
    <text evidence="2">The sequence shown here is derived from an EMBL/GenBank/DDBJ whole genome shotgun (WGS) entry which is preliminary data.</text>
</comment>
<dbReference type="STRING" id="1302689.RG47T_2911"/>
<dbReference type="EMBL" id="MPPL01000001">
    <property type="protein sequence ID" value="OKS87450.1"/>
    <property type="molecule type" value="Genomic_DNA"/>
</dbReference>
<feature type="transmembrane region" description="Helical" evidence="1">
    <location>
        <begin position="64"/>
        <end position="86"/>
    </location>
</feature>
<keyword evidence="1" id="KW-0472">Membrane</keyword>
<proteinExistence type="predicted"/>
<sequence length="417" mass="47566">MAKEIKAIQCPKCGSTQNVEIKPDYFKCLSCDTEYFLDNDDITINHNVNYQQAPQPAPIASPKLASLIIGAILIIFVLFVFLPTLFNKSSKSLSNVLDSSAYRWSDKDCIAYEDGTGMLIIAVMGHREFDNDEHDSRSGNFITFYNALNGKELKSQRLGQFPTKDLDKIKFRMFKNGEVYAIANESILFKVDKSNTQLQEVQPNFFTHHQELEAGIAHIESIGEEYGDGFKLMTNDGKSRFFFPIADSVYTEKAYYAAQNALEIKDARAKVNTYFLFSEHSDDFPDEKIKLMMYTQKDDKGGRNDRPFFQKKEYSDYNGVKHVTDFRQGSDLVISYKDLTPGRLYFAPKVLYGDEKYVLISFNAAAAEKSNTSVQCVSVPDGRIIFTRPFNGEQYFTDEAFRFKNGFVVKKPMSRCL</sequence>
<reference evidence="2 3" key="1">
    <citation type="submission" date="2016-11" db="EMBL/GenBank/DDBJ databases">
        <title>Whole Genome Sequencing of Mucilaginibacter polytrichastri RG4-7(T) isolated from the moss sample.</title>
        <authorList>
            <person name="Li Y."/>
        </authorList>
    </citation>
    <scope>NUCLEOTIDE SEQUENCE [LARGE SCALE GENOMIC DNA]</scope>
    <source>
        <strain evidence="2 3">RG4-7</strain>
    </source>
</reference>
<evidence type="ECO:0000313" key="2">
    <source>
        <dbReference type="EMBL" id="OKS87450.1"/>
    </source>
</evidence>
<dbReference type="AlphaFoldDB" id="A0A1Q6A0A9"/>
<dbReference type="RefSeq" id="WP_074490059.1">
    <property type="nucleotide sequence ID" value="NZ_FPAM01000006.1"/>
</dbReference>
<organism evidence="2 3">
    <name type="scientific">Mucilaginibacter polytrichastri</name>
    <dbReference type="NCBI Taxonomy" id="1302689"/>
    <lineage>
        <taxon>Bacteria</taxon>
        <taxon>Pseudomonadati</taxon>
        <taxon>Bacteroidota</taxon>
        <taxon>Sphingobacteriia</taxon>
        <taxon>Sphingobacteriales</taxon>
        <taxon>Sphingobacteriaceae</taxon>
        <taxon>Mucilaginibacter</taxon>
    </lineage>
</organism>
<gene>
    <name evidence="2" type="ORF">RG47T_2911</name>
</gene>
<keyword evidence="1" id="KW-1133">Transmembrane helix</keyword>
<keyword evidence="1" id="KW-0812">Transmembrane</keyword>
<protein>
    <submittedName>
        <fullName evidence="2">Uncharacterized protein</fullName>
    </submittedName>
</protein>
<dbReference type="OrthoDB" id="7063564at2"/>
<evidence type="ECO:0000313" key="3">
    <source>
        <dbReference type="Proteomes" id="UP000186720"/>
    </source>
</evidence>
<evidence type="ECO:0000256" key="1">
    <source>
        <dbReference type="SAM" id="Phobius"/>
    </source>
</evidence>